<keyword evidence="2" id="KW-1185">Reference proteome</keyword>
<accession>A0ABN7S761</accession>
<organism evidence="1 2">
    <name type="scientific">Oikopleura dioica</name>
    <name type="common">Tunicate</name>
    <dbReference type="NCBI Taxonomy" id="34765"/>
    <lineage>
        <taxon>Eukaryota</taxon>
        <taxon>Metazoa</taxon>
        <taxon>Chordata</taxon>
        <taxon>Tunicata</taxon>
        <taxon>Appendicularia</taxon>
        <taxon>Copelata</taxon>
        <taxon>Oikopleuridae</taxon>
        <taxon>Oikopleura</taxon>
    </lineage>
</organism>
<proteinExistence type="predicted"/>
<gene>
    <name evidence="1" type="ORF">OKIOD_LOCUS4677</name>
</gene>
<dbReference type="Proteomes" id="UP001158576">
    <property type="component" value="Chromosome PAR"/>
</dbReference>
<dbReference type="EMBL" id="OU015568">
    <property type="protein sequence ID" value="CAG5091544.1"/>
    <property type="molecule type" value="Genomic_DNA"/>
</dbReference>
<reference evidence="1 2" key="1">
    <citation type="submission" date="2021-04" db="EMBL/GenBank/DDBJ databases">
        <authorList>
            <person name="Bliznina A."/>
        </authorList>
    </citation>
    <scope>NUCLEOTIDE SEQUENCE [LARGE SCALE GENOMIC DNA]</scope>
</reference>
<protein>
    <submittedName>
        <fullName evidence="1">Oidioi.mRNA.OKI2018_I69.PAR.g13119.t1.cds</fullName>
    </submittedName>
</protein>
<evidence type="ECO:0000313" key="1">
    <source>
        <dbReference type="EMBL" id="CAG5091544.1"/>
    </source>
</evidence>
<name>A0ABN7S761_OIKDI</name>
<evidence type="ECO:0000313" key="2">
    <source>
        <dbReference type="Proteomes" id="UP001158576"/>
    </source>
</evidence>
<sequence>MLSSRKNSFFLERIAKLENCRFEELSVRLIDSYDIGGSALSIRNGTEALICFDQTQNKACNLFDGFDVTQGLPSTEGHWASGLGLYKGQPAAVGGRKFPFSNEGYSETLFEDEWKILPAHPKYV</sequence>